<dbReference type="Pfam" id="PF13450">
    <property type="entry name" value="NAD_binding_8"/>
    <property type="match status" value="1"/>
</dbReference>
<organism evidence="1 2">
    <name type="scientific">Gaiella occulta</name>
    <dbReference type="NCBI Taxonomy" id="1002870"/>
    <lineage>
        <taxon>Bacteria</taxon>
        <taxon>Bacillati</taxon>
        <taxon>Actinomycetota</taxon>
        <taxon>Thermoleophilia</taxon>
        <taxon>Gaiellales</taxon>
        <taxon>Gaiellaceae</taxon>
        <taxon>Gaiella</taxon>
    </lineage>
</organism>
<reference evidence="1 2" key="1">
    <citation type="submission" date="2018-07" db="EMBL/GenBank/DDBJ databases">
        <title>High-quality-draft genome sequence of Gaiella occulta.</title>
        <authorList>
            <person name="Severino R."/>
            <person name="Froufe H.J.C."/>
            <person name="Rainey F.A."/>
            <person name="Barroso C."/>
            <person name="Albuquerque L."/>
            <person name="Lobo-Da-Cunha A."/>
            <person name="Da Costa M.S."/>
            <person name="Egas C."/>
        </authorList>
    </citation>
    <scope>NUCLEOTIDE SEQUENCE [LARGE SCALE GENOMIC DNA]</scope>
    <source>
        <strain evidence="1 2">F2-233</strain>
    </source>
</reference>
<dbReference type="RefSeq" id="WP_181813656.1">
    <property type="nucleotide sequence ID" value="NZ_QQZY01000007.1"/>
</dbReference>
<comment type="caution">
    <text evidence="1">The sequence shown here is derived from an EMBL/GenBank/DDBJ whole genome shotgun (WGS) entry which is preliminary data.</text>
</comment>
<dbReference type="Gene3D" id="3.50.50.60">
    <property type="entry name" value="FAD/NAD(P)-binding domain"/>
    <property type="match status" value="1"/>
</dbReference>
<proteinExistence type="predicted"/>
<reference evidence="2" key="2">
    <citation type="journal article" date="2019" name="MicrobiologyOpen">
        <title>High-quality draft genome sequence of Gaiella occulta isolated from a 150 meter deep mineral water borehole and comparison with the genome sequences of other deep-branching lineages of the phylum Actinobacteria.</title>
        <authorList>
            <person name="Severino R."/>
            <person name="Froufe H.J.C."/>
            <person name="Barroso C."/>
            <person name="Albuquerque L."/>
            <person name="Lobo-da-Cunha A."/>
            <person name="da Costa M.S."/>
            <person name="Egas C."/>
        </authorList>
    </citation>
    <scope>NUCLEOTIDE SEQUENCE [LARGE SCALE GENOMIC DNA]</scope>
    <source>
        <strain evidence="2">F2-233</strain>
    </source>
</reference>
<gene>
    <name evidence="1" type="ORF">Gocc_2545</name>
</gene>
<dbReference type="InterPro" id="IPR036188">
    <property type="entry name" value="FAD/NAD-bd_sf"/>
</dbReference>
<dbReference type="PANTHER" id="PTHR10668:SF103">
    <property type="entry name" value="PYRIDINE NUCLEOTIDE-DISULFIDE OXIDOREDUCTASE DOMAIN-CONTAINING PROTEIN 2"/>
    <property type="match status" value="1"/>
</dbReference>
<evidence type="ECO:0000313" key="2">
    <source>
        <dbReference type="Proteomes" id="UP000254134"/>
    </source>
</evidence>
<evidence type="ECO:0000313" key="1">
    <source>
        <dbReference type="EMBL" id="RDI73632.1"/>
    </source>
</evidence>
<dbReference type="SUPFAM" id="SSF51905">
    <property type="entry name" value="FAD/NAD(P)-binding domain"/>
    <property type="match status" value="1"/>
</dbReference>
<dbReference type="AlphaFoldDB" id="A0A7M2YU19"/>
<dbReference type="EMBL" id="QQZY01000007">
    <property type="protein sequence ID" value="RDI73632.1"/>
    <property type="molecule type" value="Genomic_DNA"/>
</dbReference>
<accession>A0A7M2YU19</accession>
<name>A0A7M2YU19_9ACTN</name>
<dbReference type="Proteomes" id="UP000254134">
    <property type="component" value="Unassembled WGS sequence"/>
</dbReference>
<sequence length="202" mass="22255">MDFDVVVIGGGHNGLTCGAYLARAGHLTAVIERRPIVGGCATSEPLLAEHPEFLFQGGATELLGFADQPVYCDLELARHGLELIESDPHFVMPFPNGKHIFVHRSWERTAESIAAVSPEDAEAYARYYSLWGGLDEIIGPFYSRIPPIPGRRPVPSGAHRPQDDLRRRFTSLPGRLAPVPRCSAPLARRCARRMPPRWPASP</sequence>
<keyword evidence="2" id="KW-1185">Reference proteome</keyword>
<dbReference type="PANTHER" id="PTHR10668">
    <property type="entry name" value="PHYTOENE DEHYDROGENASE"/>
    <property type="match status" value="1"/>
</dbReference>
<protein>
    <submittedName>
        <fullName evidence="1">NAD(P)-binding Rossmann-like domain</fullName>
    </submittedName>
</protein>